<dbReference type="InterPro" id="IPR057601">
    <property type="entry name" value="Oar-like_b-barrel"/>
</dbReference>
<dbReference type="Proteomes" id="UP000190888">
    <property type="component" value="Unassembled WGS sequence"/>
</dbReference>
<evidence type="ECO:0000256" key="5">
    <source>
        <dbReference type="ARBA" id="ARBA00023136"/>
    </source>
</evidence>
<dbReference type="Pfam" id="PF13620">
    <property type="entry name" value="CarboxypepD_reg"/>
    <property type="match status" value="1"/>
</dbReference>
<dbReference type="PANTHER" id="PTHR30069">
    <property type="entry name" value="TONB-DEPENDENT OUTER MEMBRANE RECEPTOR"/>
    <property type="match status" value="1"/>
</dbReference>
<dbReference type="AlphaFoldDB" id="A0A1T4L3P2"/>
<dbReference type="EMBL" id="FUWH01000002">
    <property type="protein sequence ID" value="SJZ49339.1"/>
    <property type="molecule type" value="Genomic_DNA"/>
</dbReference>
<dbReference type="Gene3D" id="2.170.130.10">
    <property type="entry name" value="TonB-dependent receptor, plug domain"/>
    <property type="match status" value="1"/>
</dbReference>
<evidence type="ECO:0000313" key="11">
    <source>
        <dbReference type="Proteomes" id="UP000190888"/>
    </source>
</evidence>
<dbReference type="GO" id="GO:0015344">
    <property type="term" value="F:siderophore uptake transmembrane transporter activity"/>
    <property type="evidence" value="ECO:0007669"/>
    <property type="project" value="TreeGrafter"/>
</dbReference>
<feature type="chain" id="PRO_5012368735" evidence="7">
    <location>
        <begin position="24"/>
        <end position="1096"/>
    </location>
</feature>
<dbReference type="RefSeq" id="WP_078830242.1">
    <property type="nucleotide sequence ID" value="NZ_FUWH01000002.1"/>
</dbReference>
<dbReference type="Gene3D" id="2.40.170.20">
    <property type="entry name" value="TonB-dependent receptor, beta-barrel domain"/>
    <property type="match status" value="1"/>
</dbReference>
<evidence type="ECO:0000256" key="2">
    <source>
        <dbReference type="ARBA" id="ARBA00022448"/>
    </source>
</evidence>
<proteinExistence type="predicted"/>
<organism evidence="10 11">
    <name type="scientific">Sediminibacterium ginsengisoli</name>
    <dbReference type="NCBI Taxonomy" id="413434"/>
    <lineage>
        <taxon>Bacteria</taxon>
        <taxon>Pseudomonadati</taxon>
        <taxon>Bacteroidota</taxon>
        <taxon>Chitinophagia</taxon>
        <taxon>Chitinophagales</taxon>
        <taxon>Chitinophagaceae</taxon>
        <taxon>Sediminibacterium</taxon>
    </lineage>
</organism>
<dbReference type="SUPFAM" id="SSF56935">
    <property type="entry name" value="Porins"/>
    <property type="match status" value="1"/>
</dbReference>
<evidence type="ECO:0000256" key="7">
    <source>
        <dbReference type="SAM" id="SignalP"/>
    </source>
</evidence>
<feature type="domain" description="TonB-dependent receptor plug" evidence="8">
    <location>
        <begin position="135"/>
        <end position="244"/>
    </location>
</feature>
<dbReference type="InterPro" id="IPR039426">
    <property type="entry name" value="TonB-dep_rcpt-like"/>
</dbReference>
<evidence type="ECO:0000256" key="1">
    <source>
        <dbReference type="ARBA" id="ARBA00004571"/>
    </source>
</evidence>
<comment type="subcellular location">
    <subcellularLocation>
        <location evidence="1">Cell outer membrane</location>
        <topology evidence="1">Multi-pass membrane protein</topology>
    </subcellularLocation>
</comment>
<reference evidence="10 11" key="1">
    <citation type="submission" date="2017-02" db="EMBL/GenBank/DDBJ databases">
        <authorList>
            <person name="Peterson S.W."/>
        </authorList>
    </citation>
    <scope>NUCLEOTIDE SEQUENCE [LARGE SCALE GENOMIC DNA]</scope>
    <source>
        <strain evidence="10 11">DSM 22335</strain>
    </source>
</reference>
<feature type="signal peptide" evidence="7">
    <location>
        <begin position="1"/>
        <end position="23"/>
    </location>
</feature>
<name>A0A1T4L3P2_9BACT</name>
<keyword evidence="10" id="KW-0675">Receptor</keyword>
<protein>
    <submittedName>
        <fullName evidence="10">TonB-dependent Receptor Plug Domain</fullName>
    </submittedName>
</protein>
<evidence type="ECO:0000313" key="10">
    <source>
        <dbReference type="EMBL" id="SJZ49339.1"/>
    </source>
</evidence>
<evidence type="ECO:0000259" key="8">
    <source>
        <dbReference type="Pfam" id="PF07715"/>
    </source>
</evidence>
<keyword evidence="6" id="KW-0998">Cell outer membrane</keyword>
<accession>A0A1T4L3P2</accession>
<dbReference type="Pfam" id="PF07715">
    <property type="entry name" value="Plug"/>
    <property type="match status" value="1"/>
</dbReference>
<keyword evidence="11" id="KW-1185">Reference proteome</keyword>
<dbReference type="PANTHER" id="PTHR30069:SF46">
    <property type="entry name" value="OAR PROTEIN"/>
    <property type="match status" value="1"/>
</dbReference>
<sequence length="1096" mass="119648">MRKKIIVMLTFGLALLFSVSSFAQVTTSSISGTVTTADGKELVGATVKATHEPTGTVYTTQTRKGGTYGIANMNPGGPYTIQVSFVGLNTEKRSDIYLLLGEPLKSDFVVGEQTTNLGTVVVTAAASKTDANKNGTSTTLGRERIETMPTVGRGLADYLRSTPQFKLASGGNASSENGFSIAGQNLRYNSFYVDGAVNNDVFGLAYSGTNGGQSSISPLSIDAIDQIQVMISPYDASVGNFTGGAINAITKSGTNQTHGSAYYIFRNQNLAGKTPTGPKDQATRYSPFSNKLYGFTLGGAIIKNKLFYFVSGELQRDQTPNPFDLSTYNGDTKTPAALQALMNNIIARSGGYNPGTYDNSLGELKSDKLTVKVDWNINEKNKLTGSFRYTKGDKLIVFSSTPNQLNFSNYGYRFPTKTASGSLELKSTIGKSSSNRLLFTITDVEDDRGPLGGAVAPSVTITDGTGGSIRFGTEANSTFNYLKQSSYNLSDQFKFVLGKHNLTAGFEAEYYKAFNSFISNGTGTYQYNSVADFLNDAKPRQYQVGFPLVGSMDEKTTDAAAKFNVFRGALFLNDDIKVNQNFTVTVGLRADYYKFITKPIFDQFAIDSALPKFAQYYDLKGAMPGQMAKVPVSLSPRVGFTYKIPEEGLVIRGGLGMFTGRIPLVWPGGVYNQTGRSVGSYTLSTSVNAAIWNADKVRYRTTPYTAAEVGISLDNAKGQLDLIAKEFKTPKVFRTSLAADKNLGHGWTVTVEGMFTKNINDIAYQNINLIPPTVRSVGPDNRLVYGTAASASNQIPIRSNGINPYGSGVYLISNQEGEKGFSYNLTFLVNKTTRTGFNFSASYNYGESFVVNDAQSSTNGSQWSSQESINGRNYLTRSVSDNSFGHRVFAFVSKKFTYAGGKLATTIGLTYNGQSGNPYSYIYNGQANRDGINFYDLIYVPTTQDLANMTFITSSAVTATPDAQKAAFDAYINNDKYLRTRRGQYAERNASRTEFTNVVDLRLAQDFTIKLGNKKYSAQVIYSMMNFSNFLNRDWGRQFFASFDQFQLLSVSYAANSLVPRYTFNPTTGRPGSVTTTVTPGYSSRWNSQLEFRIRF</sequence>
<dbReference type="Pfam" id="PF25183">
    <property type="entry name" value="OMP_b-brl_4"/>
    <property type="match status" value="1"/>
</dbReference>
<keyword evidence="4" id="KW-0812">Transmembrane</keyword>
<keyword evidence="2" id="KW-0813">Transport</keyword>
<keyword evidence="3" id="KW-1134">Transmembrane beta strand</keyword>
<dbReference type="Gene3D" id="2.60.40.1120">
    <property type="entry name" value="Carboxypeptidase-like, regulatory domain"/>
    <property type="match status" value="1"/>
</dbReference>
<evidence type="ECO:0000256" key="3">
    <source>
        <dbReference type="ARBA" id="ARBA00022452"/>
    </source>
</evidence>
<dbReference type="GO" id="GO:0044718">
    <property type="term" value="P:siderophore transmembrane transport"/>
    <property type="evidence" value="ECO:0007669"/>
    <property type="project" value="TreeGrafter"/>
</dbReference>
<dbReference type="OrthoDB" id="9768147at2"/>
<feature type="domain" description="TonB-dependent transporter Oar-like beta-barrel" evidence="9">
    <location>
        <begin position="249"/>
        <end position="1029"/>
    </location>
</feature>
<keyword evidence="5" id="KW-0472">Membrane</keyword>
<dbReference type="InterPro" id="IPR008969">
    <property type="entry name" value="CarboxyPept-like_regulatory"/>
</dbReference>
<evidence type="ECO:0000259" key="9">
    <source>
        <dbReference type="Pfam" id="PF25183"/>
    </source>
</evidence>
<dbReference type="GO" id="GO:0009279">
    <property type="term" value="C:cell outer membrane"/>
    <property type="evidence" value="ECO:0007669"/>
    <property type="project" value="UniProtKB-SubCell"/>
</dbReference>
<dbReference type="InterPro" id="IPR037066">
    <property type="entry name" value="Plug_dom_sf"/>
</dbReference>
<dbReference type="STRING" id="413434.SAMN04488132_102283"/>
<gene>
    <name evidence="10" type="ORF">SAMN04488132_102283</name>
</gene>
<dbReference type="InterPro" id="IPR012910">
    <property type="entry name" value="Plug_dom"/>
</dbReference>
<evidence type="ECO:0000256" key="4">
    <source>
        <dbReference type="ARBA" id="ARBA00022692"/>
    </source>
</evidence>
<dbReference type="SUPFAM" id="SSF49464">
    <property type="entry name" value="Carboxypeptidase regulatory domain-like"/>
    <property type="match status" value="1"/>
</dbReference>
<keyword evidence="7" id="KW-0732">Signal</keyword>
<evidence type="ECO:0000256" key="6">
    <source>
        <dbReference type="ARBA" id="ARBA00023237"/>
    </source>
</evidence>
<dbReference type="InterPro" id="IPR036942">
    <property type="entry name" value="Beta-barrel_TonB_sf"/>
</dbReference>